<organism evidence="1 2">
    <name type="scientific">Fusarium oxysporum f. sp. raphani 54005</name>
    <dbReference type="NCBI Taxonomy" id="1089458"/>
    <lineage>
        <taxon>Eukaryota</taxon>
        <taxon>Fungi</taxon>
        <taxon>Dikarya</taxon>
        <taxon>Ascomycota</taxon>
        <taxon>Pezizomycotina</taxon>
        <taxon>Sordariomycetes</taxon>
        <taxon>Hypocreomycetidae</taxon>
        <taxon>Hypocreales</taxon>
        <taxon>Nectriaceae</taxon>
        <taxon>Fusarium</taxon>
        <taxon>Fusarium oxysporum species complex</taxon>
    </lineage>
</organism>
<dbReference type="Proteomes" id="UP000030663">
    <property type="component" value="Unassembled WGS sequence"/>
</dbReference>
<proteinExistence type="predicted"/>
<name>X0BD51_FUSOX</name>
<protein>
    <submittedName>
        <fullName evidence="1">Uncharacterized protein</fullName>
    </submittedName>
</protein>
<dbReference type="AlphaFoldDB" id="X0BD51"/>
<reference evidence="1 2" key="1">
    <citation type="submission" date="2011-11" db="EMBL/GenBank/DDBJ databases">
        <title>The Genome Sequence of Fusarium oxysporum PHW815.</title>
        <authorList>
            <consortium name="The Broad Institute Genome Sequencing Platform"/>
            <person name="Ma L.-J."/>
            <person name="Gale L.R."/>
            <person name="Schwartz D.C."/>
            <person name="Zhou S."/>
            <person name="Corby-Kistler H."/>
            <person name="Young S.K."/>
            <person name="Zeng Q."/>
            <person name="Gargeya S."/>
            <person name="Fitzgerald M."/>
            <person name="Haas B."/>
            <person name="Abouelleil A."/>
            <person name="Alvarado L."/>
            <person name="Arachchi H.M."/>
            <person name="Berlin A."/>
            <person name="Brown A."/>
            <person name="Chapman S.B."/>
            <person name="Chen Z."/>
            <person name="Dunbar C."/>
            <person name="Freedman E."/>
            <person name="Gearin G."/>
            <person name="Goldberg J."/>
            <person name="Griggs A."/>
            <person name="Gujja S."/>
            <person name="Heiman D."/>
            <person name="Howarth C."/>
            <person name="Larson L."/>
            <person name="Lui A."/>
            <person name="MacDonald P.J.P."/>
            <person name="Montmayeur A."/>
            <person name="Murphy C."/>
            <person name="Neiman D."/>
            <person name="Pearson M."/>
            <person name="Priest M."/>
            <person name="Roberts A."/>
            <person name="Saif S."/>
            <person name="Shea T."/>
            <person name="Shenoy N."/>
            <person name="Sisk P."/>
            <person name="Stolte C."/>
            <person name="Sykes S."/>
            <person name="Wortman J."/>
            <person name="Nusbaum C."/>
            <person name="Birren B."/>
        </authorList>
    </citation>
    <scope>NUCLEOTIDE SEQUENCE [LARGE SCALE GENOMIC DNA]</scope>
    <source>
        <strain evidence="1 2">54005</strain>
    </source>
</reference>
<dbReference type="EMBL" id="JH658720">
    <property type="protein sequence ID" value="EXK76429.1"/>
    <property type="molecule type" value="Genomic_DNA"/>
</dbReference>
<evidence type="ECO:0000313" key="1">
    <source>
        <dbReference type="EMBL" id="EXK76429.1"/>
    </source>
</evidence>
<dbReference type="HOGENOM" id="CLU_3207710_0_0_1"/>
<accession>X0BD51</accession>
<sequence length="45" mass="5003">MRRRQVLALCPALPHTPHRRLPGRADLPRAPLLDDSLTTCVSTSI</sequence>
<gene>
    <name evidence="1" type="ORF">FOQG_18831</name>
</gene>
<evidence type="ECO:0000313" key="2">
    <source>
        <dbReference type="Proteomes" id="UP000030663"/>
    </source>
</evidence>
<keyword evidence="2" id="KW-1185">Reference proteome</keyword>